<evidence type="ECO:0000313" key="3">
    <source>
        <dbReference type="Proteomes" id="UP000002675"/>
    </source>
</evidence>
<dbReference type="Proteomes" id="UP000002675">
    <property type="component" value="Chromosome I"/>
</dbReference>
<dbReference type="KEGG" id="vvy:VV0628"/>
<keyword evidence="1" id="KW-0812">Transmembrane</keyword>
<dbReference type="HOGENOM" id="CLU_3298593_0_0_6"/>
<dbReference type="EMBL" id="BA000037">
    <property type="protein sequence ID" value="BAC93392.1"/>
    <property type="molecule type" value="Genomic_DNA"/>
</dbReference>
<keyword evidence="1" id="KW-0472">Membrane</keyword>
<dbReference type="AlphaFoldDB" id="Q7MNT7"/>
<sequence length="40" mass="4545">MQLGNNHEKVEWIAVLGFVFTSLVLMLTSCSLLFLFEKDA</sequence>
<organism evidence="2 3">
    <name type="scientific">Vibrio vulnificus (strain YJ016)</name>
    <dbReference type="NCBI Taxonomy" id="196600"/>
    <lineage>
        <taxon>Bacteria</taxon>
        <taxon>Pseudomonadati</taxon>
        <taxon>Pseudomonadota</taxon>
        <taxon>Gammaproteobacteria</taxon>
        <taxon>Vibrionales</taxon>
        <taxon>Vibrionaceae</taxon>
        <taxon>Vibrio</taxon>
    </lineage>
</organism>
<protein>
    <submittedName>
        <fullName evidence="2">Uncharacterized protein</fullName>
    </submittedName>
</protein>
<reference evidence="2 3" key="1">
    <citation type="journal article" date="2003" name="Genome Res.">
        <title>Comparative genome analysis of Vibrio vulnificus, a marine pathogen.</title>
        <authorList>
            <person name="Chen C.Y."/>
            <person name="Wu K.M."/>
            <person name="Chang Y.C."/>
            <person name="Chang C.H."/>
            <person name="Tsai H.C."/>
            <person name="Liao T.L."/>
            <person name="Liu Y.M."/>
            <person name="Chen H.J."/>
            <person name="Shen A.B."/>
            <person name="Li J.C."/>
            <person name="Su T.L."/>
            <person name="Shao C.P."/>
            <person name="Lee C.T."/>
            <person name="Hor L.I."/>
            <person name="Tsai S.F."/>
        </authorList>
    </citation>
    <scope>NUCLEOTIDE SEQUENCE [LARGE SCALE GENOMIC DNA]</scope>
    <source>
        <strain evidence="2 3">YJ016</strain>
    </source>
</reference>
<evidence type="ECO:0000313" key="2">
    <source>
        <dbReference type="EMBL" id="BAC93392.1"/>
    </source>
</evidence>
<feature type="transmembrane region" description="Helical" evidence="1">
    <location>
        <begin position="12"/>
        <end position="36"/>
    </location>
</feature>
<name>Q7MNT7_VIBVY</name>
<keyword evidence="1" id="KW-1133">Transmembrane helix</keyword>
<evidence type="ECO:0000256" key="1">
    <source>
        <dbReference type="SAM" id="Phobius"/>
    </source>
</evidence>
<accession>Q7MNT7</accession>
<proteinExistence type="predicted"/>
<gene>
    <name evidence="2" type="ordered locus">VV0628</name>
</gene>